<dbReference type="Gene3D" id="3.30.9.10">
    <property type="entry name" value="D-Amino Acid Oxidase, subunit A, domain 2"/>
    <property type="match status" value="1"/>
</dbReference>
<dbReference type="OrthoDB" id="9791689at2"/>
<keyword evidence="4" id="KW-0503">Monooxygenase</keyword>
<gene>
    <name evidence="4" type="ORF">PS9374_07073</name>
</gene>
<dbReference type="InterPro" id="IPR050641">
    <property type="entry name" value="RIFMO-like"/>
</dbReference>
<dbReference type="Proteomes" id="UP000077701">
    <property type="component" value="Unassembled WGS sequence"/>
</dbReference>
<dbReference type="InterPro" id="IPR036188">
    <property type="entry name" value="FAD/NAD-bd_sf"/>
</dbReference>
<dbReference type="STRING" id="161355.PS9374_07073"/>
<dbReference type="RefSeq" id="WP_068904450.1">
    <property type="nucleotide sequence ID" value="NZ_BDCX01000029.1"/>
</dbReference>
<dbReference type="PANTHER" id="PTHR43004">
    <property type="entry name" value="TRK SYSTEM POTASSIUM UPTAKE PROTEIN"/>
    <property type="match status" value="1"/>
</dbReference>
<reference evidence="5" key="2">
    <citation type="submission" date="2016-04" db="EMBL/GenBank/DDBJ databases">
        <title>Planomonospora sphaerica JCM9374 whole genome shotgun sequence.</title>
        <authorList>
            <person name="Suzuki T."/>
            <person name="Dohra H."/>
            <person name="Kodani S."/>
        </authorList>
    </citation>
    <scope>NUCLEOTIDE SEQUENCE [LARGE SCALE GENOMIC DNA]</scope>
    <source>
        <strain evidence="5">JCM 9374</strain>
    </source>
</reference>
<dbReference type="GO" id="GO:0071949">
    <property type="term" value="F:FAD binding"/>
    <property type="evidence" value="ECO:0007669"/>
    <property type="project" value="InterPro"/>
</dbReference>
<dbReference type="NCBIfam" id="TIGR02360">
    <property type="entry name" value="pbenz_hydroxyl"/>
    <property type="match status" value="1"/>
</dbReference>
<feature type="domain" description="FAD-binding" evidence="3">
    <location>
        <begin position="2"/>
        <end position="339"/>
    </location>
</feature>
<reference evidence="4 5" key="1">
    <citation type="journal article" date="2016" name="Genome Announc.">
        <title>Draft Genome Sequence of Planomonospora sphaerica JCM9374, a Rare Actinomycete.</title>
        <authorList>
            <person name="Dohra H."/>
            <person name="Suzuki T."/>
            <person name="Inoue Y."/>
            <person name="Kodani S."/>
        </authorList>
    </citation>
    <scope>NUCLEOTIDE SEQUENCE [LARGE SCALE GENOMIC DNA]</scope>
    <source>
        <strain evidence="4 5">JCM 9374</strain>
    </source>
</reference>
<dbReference type="SUPFAM" id="SSF51905">
    <property type="entry name" value="FAD/NAD(P)-binding domain"/>
    <property type="match status" value="1"/>
</dbReference>
<accession>A0A171DQP1</accession>
<keyword evidence="1" id="KW-0285">Flavoprotein</keyword>
<dbReference type="Pfam" id="PF01494">
    <property type="entry name" value="FAD_binding_3"/>
    <property type="match status" value="1"/>
</dbReference>
<keyword evidence="2" id="KW-0274">FAD</keyword>
<organism evidence="4 5">
    <name type="scientific">Planomonospora sphaerica</name>
    <dbReference type="NCBI Taxonomy" id="161355"/>
    <lineage>
        <taxon>Bacteria</taxon>
        <taxon>Bacillati</taxon>
        <taxon>Actinomycetota</taxon>
        <taxon>Actinomycetes</taxon>
        <taxon>Streptosporangiales</taxon>
        <taxon>Streptosporangiaceae</taxon>
        <taxon>Planomonospora</taxon>
    </lineage>
</organism>
<dbReference type="InterPro" id="IPR002938">
    <property type="entry name" value="FAD-bd"/>
</dbReference>
<dbReference type="AlphaFoldDB" id="A0A171DQP1"/>
<keyword evidence="5" id="KW-1185">Reference proteome</keyword>
<sequence>MRTQVGIIGAGPAGLLLSHLLHLRGISSVVLERRSREYVERRVRAGVLEQGTVDTLVAAGVGERLLREGLPHRGIELRYGGAGHRIAFERLVPGRAITVYGQQEVVKDLIAARLAADGDVRFEVDDVAVHDIGTDRPYVTFGGGERLDCDVIAGCDGFHGVTRPSIPDGVLTAYEREYPFAWLGVLARVQPSAEELIYARTERGFALHSMRSPEVSRFYLQVPAGTDLADWPDERVWAELRTRLETVPGFSLATGEIFERGVTPMRSFVAEPMQYGRLYLAGDAAHIVPPTGAKGLNLAVADVRVLTGALARFYADGSAELLDGYSAACLKRVWRAQHFSWWMTTLLHTFDSDDAYGRRLQLSHLDYVTSSEAAAATLAENYVGLPYEDGDPAGP</sequence>
<evidence type="ECO:0000256" key="2">
    <source>
        <dbReference type="ARBA" id="ARBA00022827"/>
    </source>
</evidence>
<evidence type="ECO:0000313" key="4">
    <source>
        <dbReference type="EMBL" id="GAT71382.1"/>
    </source>
</evidence>
<proteinExistence type="predicted"/>
<evidence type="ECO:0000313" key="5">
    <source>
        <dbReference type="Proteomes" id="UP000077701"/>
    </source>
</evidence>
<dbReference type="InterPro" id="IPR012733">
    <property type="entry name" value="HB_mOase"/>
</dbReference>
<dbReference type="NCBIfam" id="NF006091">
    <property type="entry name" value="PRK08243.1"/>
    <property type="match status" value="1"/>
</dbReference>
<dbReference type="GO" id="GO:0018659">
    <property type="term" value="F:4-hydroxybenzoate 3-monooxygenase activity"/>
    <property type="evidence" value="ECO:0007669"/>
    <property type="project" value="InterPro"/>
</dbReference>
<dbReference type="PANTHER" id="PTHR43004:SF3">
    <property type="entry name" value="P-HYDROXYBENZOATE HYDROXYLASE"/>
    <property type="match status" value="1"/>
</dbReference>
<dbReference type="Gene3D" id="3.50.50.60">
    <property type="entry name" value="FAD/NAD(P)-binding domain"/>
    <property type="match status" value="1"/>
</dbReference>
<evidence type="ECO:0000259" key="3">
    <source>
        <dbReference type="Pfam" id="PF01494"/>
    </source>
</evidence>
<protein>
    <submittedName>
        <fullName evidence="4">4-hydroxybenzoate 3-monooxygenase</fullName>
    </submittedName>
</protein>
<dbReference type="GO" id="GO:0043639">
    <property type="term" value="P:benzoate catabolic process"/>
    <property type="evidence" value="ECO:0007669"/>
    <property type="project" value="InterPro"/>
</dbReference>
<comment type="caution">
    <text evidence="4">The sequence shown here is derived from an EMBL/GenBank/DDBJ whole genome shotgun (WGS) entry which is preliminary data.</text>
</comment>
<evidence type="ECO:0000256" key="1">
    <source>
        <dbReference type="ARBA" id="ARBA00022630"/>
    </source>
</evidence>
<dbReference type="PRINTS" id="PR00420">
    <property type="entry name" value="RNGMNOXGNASE"/>
</dbReference>
<name>A0A171DQP1_9ACTN</name>
<keyword evidence="4" id="KW-0560">Oxidoreductase</keyword>
<dbReference type="EMBL" id="BDCX01000029">
    <property type="protein sequence ID" value="GAT71382.1"/>
    <property type="molecule type" value="Genomic_DNA"/>
</dbReference>
<dbReference type="SUPFAM" id="SSF54373">
    <property type="entry name" value="FAD-linked reductases, C-terminal domain"/>
    <property type="match status" value="1"/>
</dbReference>